<evidence type="ECO:0000313" key="2">
    <source>
        <dbReference type="Proteomes" id="UP000274556"/>
    </source>
</evidence>
<gene>
    <name evidence="1" type="ORF">BDD21_1408</name>
</gene>
<reference evidence="1 2" key="1">
    <citation type="submission" date="2018-10" db="EMBL/GenBank/DDBJ databases">
        <title>Genomic Encyclopedia of Archaeal and Bacterial Type Strains, Phase II (KMG-II): from individual species to whole genera.</title>
        <authorList>
            <person name="Goeker M."/>
        </authorList>
    </citation>
    <scope>NUCLEOTIDE SEQUENCE [LARGE SCALE GENOMIC DNA]</scope>
    <source>
        <strain evidence="1 2">DSM 235</strain>
    </source>
</reference>
<evidence type="ECO:0000313" key="1">
    <source>
        <dbReference type="EMBL" id="RKT44037.1"/>
    </source>
</evidence>
<dbReference type="EMBL" id="RBXL01000001">
    <property type="protein sequence ID" value="RKT44037.1"/>
    <property type="molecule type" value="Genomic_DNA"/>
</dbReference>
<organism evidence="1 2">
    <name type="scientific">Thiocapsa rosea</name>
    <dbReference type="NCBI Taxonomy" id="69360"/>
    <lineage>
        <taxon>Bacteria</taxon>
        <taxon>Pseudomonadati</taxon>
        <taxon>Pseudomonadota</taxon>
        <taxon>Gammaproteobacteria</taxon>
        <taxon>Chromatiales</taxon>
        <taxon>Chromatiaceae</taxon>
        <taxon>Thiocapsa</taxon>
    </lineage>
</organism>
<name>A0A495V6R4_9GAMM</name>
<dbReference type="AlphaFoldDB" id="A0A495V6R4"/>
<keyword evidence="2" id="KW-1185">Reference proteome</keyword>
<dbReference type="RefSeq" id="WP_120796538.1">
    <property type="nucleotide sequence ID" value="NZ_RBXL01000001.1"/>
</dbReference>
<sequence length="91" mass="9991">MNRRQRLILSRIFTDPVPADIRWSEIEALLRALGAEVSEGAGSRVRVALKGVRAVFHRPHPSPQAKRGAVRSVREFLEAAGITPAGEHDDA</sequence>
<accession>A0A495V6R4</accession>
<comment type="caution">
    <text evidence="1">The sequence shown here is derived from an EMBL/GenBank/DDBJ whole genome shotgun (WGS) entry which is preliminary data.</text>
</comment>
<dbReference type="GO" id="GO:0003729">
    <property type="term" value="F:mRNA binding"/>
    <property type="evidence" value="ECO:0007669"/>
    <property type="project" value="InterPro"/>
</dbReference>
<dbReference type="Pfam" id="PF07927">
    <property type="entry name" value="HicA_toxin"/>
    <property type="match status" value="1"/>
</dbReference>
<dbReference type="Proteomes" id="UP000274556">
    <property type="component" value="Unassembled WGS sequence"/>
</dbReference>
<proteinExistence type="predicted"/>
<protein>
    <submittedName>
        <fullName evidence="1">HicA-like toxin of HicAB toxin-antitoxin system</fullName>
    </submittedName>
</protein>
<dbReference type="OrthoDB" id="73001at2"/>
<dbReference type="InterPro" id="IPR012933">
    <property type="entry name" value="HicA_mRNA_interferase"/>
</dbReference>